<dbReference type="SUPFAM" id="SSF52151">
    <property type="entry name" value="FabD/lysophospholipase-like"/>
    <property type="match status" value="1"/>
</dbReference>
<evidence type="ECO:0000256" key="3">
    <source>
        <dbReference type="ARBA" id="ARBA00022729"/>
    </source>
</evidence>
<dbReference type="AlphaFoldDB" id="A0A8H4RLY9"/>
<feature type="compositionally biased region" description="Polar residues" evidence="10">
    <location>
        <begin position="540"/>
        <end position="550"/>
    </location>
</feature>
<dbReference type="Pfam" id="PF06985">
    <property type="entry name" value="HET"/>
    <property type="match status" value="1"/>
</dbReference>
<evidence type="ECO:0000256" key="2">
    <source>
        <dbReference type="ARBA" id="ARBA00013274"/>
    </source>
</evidence>
<evidence type="ECO:0000259" key="11">
    <source>
        <dbReference type="PROSITE" id="PS51210"/>
    </source>
</evidence>
<evidence type="ECO:0000256" key="5">
    <source>
        <dbReference type="ARBA" id="ARBA00022963"/>
    </source>
</evidence>
<feature type="chain" id="PRO_5034371938" description="Lysophospholipase" evidence="9">
    <location>
        <begin position="20"/>
        <end position="1212"/>
    </location>
</feature>
<dbReference type="GO" id="GO:0004622">
    <property type="term" value="F:phosphatidylcholine lysophospholipase activity"/>
    <property type="evidence" value="ECO:0007669"/>
    <property type="project" value="UniProtKB-EC"/>
</dbReference>
<keyword evidence="6 8" id="KW-0443">Lipid metabolism</keyword>
<dbReference type="GO" id="GO:0004623">
    <property type="term" value="F:phospholipase A2 activity"/>
    <property type="evidence" value="ECO:0007669"/>
    <property type="project" value="TreeGrafter"/>
</dbReference>
<feature type="region of interest" description="Disordered" evidence="10">
    <location>
        <begin position="486"/>
        <end position="553"/>
    </location>
</feature>
<evidence type="ECO:0000256" key="7">
    <source>
        <dbReference type="ARBA" id="ARBA00023180"/>
    </source>
</evidence>
<comment type="catalytic activity">
    <reaction evidence="9">
        <text>a 1-acyl-sn-glycero-3-phosphocholine + H2O = sn-glycerol 3-phosphocholine + a fatty acid + H(+)</text>
        <dbReference type="Rhea" id="RHEA:15177"/>
        <dbReference type="ChEBI" id="CHEBI:15377"/>
        <dbReference type="ChEBI" id="CHEBI:15378"/>
        <dbReference type="ChEBI" id="CHEBI:16870"/>
        <dbReference type="ChEBI" id="CHEBI:28868"/>
        <dbReference type="ChEBI" id="CHEBI:58168"/>
        <dbReference type="EC" id="3.1.1.5"/>
    </reaction>
</comment>
<evidence type="ECO:0000256" key="9">
    <source>
        <dbReference type="RuleBase" id="RU362103"/>
    </source>
</evidence>
<feature type="signal peptide" evidence="9">
    <location>
        <begin position="1"/>
        <end position="19"/>
    </location>
</feature>
<dbReference type="SMART" id="SM00022">
    <property type="entry name" value="PLAc"/>
    <property type="match status" value="1"/>
</dbReference>
<dbReference type="PANTHER" id="PTHR10728">
    <property type="entry name" value="CYTOSOLIC PHOSPHOLIPASE A2"/>
    <property type="match status" value="1"/>
</dbReference>
<evidence type="ECO:0000256" key="1">
    <source>
        <dbReference type="ARBA" id="ARBA00008780"/>
    </source>
</evidence>
<dbReference type="EC" id="3.1.1.5" evidence="2 9"/>
<sequence length="1212" mass="133590">MFCPLLLSLFLSTAAATSAYAPITATCPSGSLVRAASGLSDSEETYRVGRKAVADVALKAWLEKTDSGFGTADLPTVRLDGGGYRAMLLGGGVIQALDGRDSSVSTSGLYQALTYQAGLSGGGWMLTSLAGNNYPTISYLLNNLWKEALRDSILDPEFLLAAVAYTEIADDVFAKDAAGYDTTIVDPYGRLLGYQLYEGSDGGVAKTLSSITTLSNFVSLSVPYPILTALGAKVWLGECTPGPNATTYELTPYEFGSWDSDLSAFMQTSYLGTSMKNGIPTTSLCTKDYDNLGFIAATSSNIWSTLCLSVPVPENSSSSLADTLAAIVDEAHEITTSDEYARYPNPFYEYQSSTQVPNSANDITAQEVLSLVDGGQALQNNPVFPFLQPARNVSVLLVNDNSDDTSDIWPNGTEILTTYVQSFNHNLTRMPYIPPVATFLSQGLNKRATFFGCNDTSKVTIVYLPNYNFTYDSNKSTAQLIYSESESESMVQNGGEIATQGGKEGPIMTQEEPSRVKGELIDGEVETNGQEEYSEPALLSSPSSQGSAENRPQIKRSLAAESYEEERLAKILGISSSNPGATFNNSESASPSSLDGGLCSRCEGLDIKITDEKWRPFRVVARLGDVNQLLNSPECRLCRLLHKVRPVSSTPDAQGCSDCSLVLFDGKWAKPWKAEPSLRSVEGSRRSSRPGICFDTFAMMDNEIMLGVLVSKDVEYQRSYTVPYLHDRLYESLTRSGYIRVLKDRSLGSSEFFGAQPVGSHVNWNFLRTCMHECAFNHPNICEGSFDDAYEPLKVIDCRSRKVIKFLHNAQYLALSYTWGSEQSSECAIDHDGLPDTIPTTISDAMEATLQLGFQFLWVDRYCIPQNQDAIKHKEIRHMDMIYKRAAGTIVACSGKSPWYGLPGCSSRSRSGSGRVAIDDRIFFSVPSDPRYEIEASNWMSRGWTYQEGLLSRRRIFFTEDQIYFECDARHCFESTGCLQNNVFWEASQKARIFSIGGRAVGRHDFYKTVNQYSGRKLTYESDILNGVWGVLRTFCDTKYPIIHYWGVPVYAKQSGYDCIAGFTWDLVRPAQRRAGFPSWSWSGWIGQVKPGLLVKLDHDPTDTLPLNLLNIPSAMTPRSSNIVEKPQDILQINLPNTLEEEITLQVERSGGTRSSYLDGSLQYFNSGGLGLSSFLHIKAWMTPATLSTSGVPKVLLPSMMRIEAHLMRLVF</sequence>
<keyword evidence="5 8" id="KW-0442">Lipid degradation</keyword>
<evidence type="ECO:0000256" key="10">
    <source>
        <dbReference type="SAM" id="MobiDB-lite"/>
    </source>
</evidence>
<evidence type="ECO:0000313" key="13">
    <source>
        <dbReference type="Proteomes" id="UP000566819"/>
    </source>
</evidence>
<proteinExistence type="inferred from homology"/>
<keyword evidence="7" id="KW-0325">Glycoprotein</keyword>
<dbReference type="InterPro" id="IPR010730">
    <property type="entry name" value="HET"/>
</dbReference>
<dbReference type="GO" id="GO:0005783">
    <property type="term" value="C:endoplasmic reticulum"/>
    <property type="evidence" value="ECO:0007669"/>
    <property type="project" value="TreeGrafter"/>
</dbReference>
<dbReference type="PANTHER" id="PTHR10728:SF33">
    <property type="entry name" value="LYSOPHOSPHOLIPASE 1-RELATED"/>
    <property type="match status" value="1"/>
</dbReference>
<dbReference type="InterPro" id="IPR002642">
    <property type="entry name" value="LysoPLipase_cat_dom"/>
</dbReference>
<evidence type="ECO:0000256" key="6">
    <source>
        <dbReference type="ARBA" id="ARBA00023098"/>
    </source>
</evidence>
<dbReference type="GO" id="GO:0046475">
    <property type="term" value="P:glycerophospholipid catabolic process"/>
    <property type="evidence" value="ECO:0007669"/>
    <property type="project" value="TreeGrafter"/>
</dbReference>
<evidence type="ECO:0000256" key="4">
    <source>
        <dbReference type="ARBA" id="ARBA00022801"/>
    </source>
</evidence>
<protein>
    <recommendedName>
        <fullName evidence="2 9">Lysophospholipase</fullName>
        <ecNumber evidence="2 9">3.1.1.5</ecNumber>
    </recommendedName>
</protein>
<comment type="caution">
    <text evidence="12">The sequence shown here is derived from an EMBL/GenBank/DDBJ whole genome shotgun (WGS) entry which is preliminary data.</text>
</comment>
<dbReference type="Gene3D" id="3.40.1090.10">
    <property type="entry name" value="Cytosolic phospholipase A2 catalytic domain"/>
    <property type="match status" value="1"/>
</dbReference>
<keyword evidence="4 8" id="KW-0378">Hydrolase</keyword>
<name>A0A8H4RLY9_9HELO</name>
<evidence type="ECO:0000313" key="12">
    <source>
        <dbReference type="EMBL" id="KAF4630652.1"/>
    </source>
</evidence>
<comment type="similarity">
    <text evidence="1 9">Belongs to the lysophospholipase family.</text>
</comment>
<accession>A0A8H4RLY9</accession>
<keyword evidence="13" id="KW-1185">Reference proteome</keyword>
<dbReference type="GO" id="GO:0005829">
    <property type="term" value="C:cytosol"/>
    <property type="evidence" value="ECO:0007669"/>
    <property type="project" value="TreeGrafter"/>
</dbReference>
<evidence type="ECO:0000256" key="8">
    <source>
        <dbReference type="PROSITE-ProRule" id="PRU00555"/>
    </source>
</evidence>
<reference evidence="12 13" key="1">
    <citation type="submission" date="2020-03" db="EMBL/GenBank/DDBJ databases">
        <title>Draft Genome Sequence of Cudoniella acicularis.</title>
        <authorList>
            <person name="Buettner E."/>
            <person name="Kellner H."/>
        </authorList>
    </citation>
    <scope>NUCLEOTIDE SEQUENCE [LARGE SCALE GENOMIC DNA]</scope>
    <source>
        <strain evidence="12 13">DSM 108380</strain>
    </source>
</reference>
<dbReference type="EMBL" id="JAAMPI010000528">
    <property type="protein sequence ID" value="KAF4630652.1"/>
    <property type="molecule type" value="Genomic_DNA"/>
</dbReference>
<dbReference type="Pfam" id="PF01735">
    <property type="entry name" value="PLA2_B"/>
    <property type="match status" value="1"/>
</dbReference>
<keyword evidence="3 9" id="KW-0732">Signal</keyword>
<dbReference type="OrthoDB" id="4084751at2759"/>
<dbReference type="Proteomes" id="UP000566819">
    <property type="component" value="Unassembled WGS sequence"/>
</dbReference>
<dbReference type="PROSITE" id="PS51210">
    <property type="entry name" value="PLA2C"/>
    <property type="match status" value="1"/>
</dbReference>
<feature type="domain" description="PLA2c" evidence="11">
    <location>
        <begin position="26"/>
        <end position="549"/>
    </location>
</feature>
<gene>
    <name evidence="12" type="ORF">G7Y89_g7491</name>
</gene>
<dbReference type="InterPro" id="IPR016035">
    <property type="entry name" value="Acyl_Trfase/lysoPLipase"/>
</dbReference>
<organism evidence="12 13">
    <name type="scientific">Cudoniella acicularis</name>
    <dbReference type="NCBI Taxonomy" id="354080"/>
    <lineage>
        <taxon>Eukaryota</taxon>
        <taxon>Fungi</taxon>
        <taxon>Dikarya</taxon>
        <taxon>Ascomycota</taxon>
        <taxon>Pezizomycotina</taxon>
        <taxon>Leotiomycetes</taxon>
        <taxon>Helotiales</taxon>
        <taxon>Tricladiaceae</taxon>
        <taxon>Cudoniella</taxon>
    </lineage>
</organism>